<proteinExistence type="predicted"/>
<keyword evidence="1" id="KW-0472">Membrane</keyword>
<accession>A0A849KB60</accession>
<name>A0A849KB60_9MICO</name>
<dbReference type="RefSeq" id="WP_171248004.1">
    <property type="nucleotide sequence ID" value="NZ_JABFAJ010000024.1"/>
</dbReference>
<feature type="transmembrane region" description="Helical" evidence="1">
    <location>
        <begin position="21"/>
        <end position="49"/>
    </location>
</feature>
<organism evidence="2 3">
    <name type="scientific">Isoptericola sediminis</name>
    <dbReference type="NCBI Taxonomy" id="2733572"/>
    <lineage>
        <taxon>Bacteria</taxon>
        <taxon>Bacillati</taxon>
        <taxon>Actinomycetota</taxon>
        <taxon>Actinomycetes</taxon>
        <taxon>Micrococcales</taxon>
        <taxon>Promicromonosporaceae</taxon>
        <taxon>Isoptericola</taxon>
    </lineage>
</organism>
<protein>
    <submittedName>
        <fullName evidence="2">Uncharacterized protein</fullName>
    </submittedName>
</protein>
<evidence type="ECO:0000313" key="3">
    <source>
        <dbReference type="Proteomes" id="UP000557204"/>
    </source>
</evidence>
<evidence type="ECO:0000256" key="1">
    <source>
        <dbReference type="SAM" id="Phobius"/>
    </source>
</evidence>
<reference evidence="2 3" key="1">
    <citation type="submission" date="2020-05" db="EMBL/GenBank/DDBJ databases">
        <title>Genome sequence of Isoptericola sp. JC619 isolated from Chilika lagoon, India.</title>
        <authorList>
            <person name="Kumar D."/>
            <person name="Appam K."/>
            <person name="Gandham S."/>
            <person name="Uppada J."/>
            <person name="Sasikala C."/>
            <person name="Venkata Ramana C."/>
        </authorList>
    </citation>
    <scope>NUCLEOTIDE SEQUENCE [LARGE SCALE GENOMIC DNA]</scope>
    <source>
        <strain evidence="2 3">JC619</strain>
    </source>
</reference>
<feature type="transmembrane region" description="Helical" evidence="1">
    <location>
        <begin position="93"/>
        <end position="115"/>
    </location>
</feature>
<dbReference type="EMBL" id="JABFAJ010000024">
    <property type="protein sequence ID" value="NNU28467.1"/>
    <property type="molecule type" value="Genomic_DNA"/>
</dbReference>
<dbReference type="Proteomes" id="UP000557204">
    <property type="component" value="Unassembled WGS sequence"/>
</dbReference>
<keyword evidence="1" id="KW-0812">Transmembrane</keyword>
<gene>
    <name evidence="2" type="ORF">HLI28_13065</name>
</gene>
<dbReference type="AlphaFoldDB" id="A0A849KB60"/>
<feature type="transmembrane region" description="Helical" evidence="1">
    <location>
        <begin position="61"/>
        <end position="81"/>
    </location>
</feature>
<evidence type="ECO:0000313" key="2">
    <source>
        <dbReference type="EMBL" id="NNU28467.1"/>
    </source>
</evidence>
<sequence length="120" mass="12866">MSTMPSPPRHRQSAPGARRRAWLWFASAPVFFVVAFAAGEGLSALLGLVEGDVSRFTWRELLVLVVALSVVAVPAVGARVVARRAHGDVLTRLPGWILVALVLFFLVANLVGFLVPPAPD</sequence>
<comment type="caution">
    <text evidence="2">The sequence shown here is derived from an EMBL/GenBank/DDBJ whole genome shotgun (WGS) entry which is preliminary data.</text>
</comment>
<keyword evidence="3" id="KW-1185">Reference proteome</keyword>
<keyword evidence="1" id="KW-1133">Transmembrane helix</keyword>